<proteinExistence type="predicted"/>
<keyword evidence="4" id="KW-1185">Reference proteome</keyword>
<sequence>MKKNLVVAGALLGAVALLSGCGVGIGFGPSEQDVVSYDVTGSLKALDVATDSGDIVVGASDRQGVHVTETLRWRGKRRPETEHPVQGGTLTLRQKCAGSCEIHYKVEIPQGLNVAADTESGTITLRGLKGAKATARTGSGDIDAGSSEVGELTAETGSGTITLRSLKSEDVRAETGSGDITARSLTARRLTAEAGSGTVEAAFVIAPDQVAAVSDSGDVTLRLPRNTYALTLDTGSGDKTVQVGNDPASPRKVKARSGSGNIGVLPS</sequence>
<dbReference type="Gene3D" id="2.160.20.120">
    <property type="match status" value="1"/>
</dbReference>
<dbReference type="PANTHER" id="PTHR34094">
    <property type="match status" value="1"/>
</dbReference>
<dbReference type="RefSeq" id="WP_179818817.1">
    <property type="nucleotide sequence ID" value="NZ_JACCCO010000001.1"/>
</dbReference>
<name>A0A852UUH8_9ACTN</name>
<evidence type="ECO:0000256" key="1">
    <source>
        <dbReference type="SAM" id="MobiDB-lite"/>
    </source>
</evidence>
<evidence type="ECO:0000259" key="2">
    <source>
        <dbReference type="Pfam" id="PF13349"/>
    </source>
</evidence>
<accession>A0A852UUH8</accession>
<dbReference type="Pfam" id="PF13349">
    <property type="entry name" value="DUF4097"/>
    <property type="match status" value="1"/>
</dbReference>
<evidence type="ECO:0000313" key="4">
    <source>
        <dbReference type="Proteomes" id="UP000576393"/>
    </source>
</evidence>
<feature type="compositionally biased region" description="Polar residues" evidence="1">
    <location>
        <begin position="233"/>
        <end position="243"/>
    </location>
</feature>
<feature type="region of interest" description="Disordered" evidence="1">
    <location>
        <begin position="233"/>
        <end position="267"/>
    </location>
</feature>
<dbReference type="AlphaFoldDB" id="A0A852UUH8"/>
<organism evidence="3 4">
    <name type="scientific">Streptosporangium sandarakinum</name>
    <dbReference type="NCBI Taxonomy" id="1260955"/>
    <lineage>
        <taxon>Bacteria</taxon>
        <taxon>Bacillati</taxon>
        <taxon>Actinomycetota</taxon>
        <taxon>Actinomycetes</taxon>
        <taxon>Streptosporangiales</taxon>
        <taxon>Streptosporangiaceae</taxon>
        <taxon>Streptosporangium</taxon>
    </lineage>
</organism>
<dbReference type="EMBL" id="JACCCO010000001">
    <property type="protein sequence ID" value="NYF39176.1"/>
    <property type="molecule type" value="Genomic_DNA"/>
</dbReference>
<dbReference type="InterPro" id="IPR025164">
    <property type="entry name" value="Toastrack_DUF4097"/>
</dbReference>
<dbReference type="PROSITE" id="PS51257">
    <property type="entry name" value="PROKAR_LIPOPROTEIN"/>
    <property type="match status" value="1"/>
</dbReference>
<dbReference type="Proteomes" id="UP000576393">
    <property type="component" value="Unassembled WGS sequence"/>
</dbReference>
<reference evidence="3 4" key="1">
    <citation type="submission" date="2020-07" db="EMBL/GenBank/DDBJ databases">
        <title>Sequencing the genomes of 1000 actinobacteria strains.</title>
        <authorList>
            <person name="Klenk H.-P."/>
        </authorList>
    </citation>
    <scope>NUCLEOTIDE SEQUENCE [LARGE SCALE GENOMIC DNA]</scope>
    <source>
        <strain evidence="3 4">DSM 45763</strain>
    </source>
</reference>
<evidence type="ECO:0000313" key="3">
    <source>
        <dbReference type="EMBL" id="NYF39176.1"/>
    </source>
</evidence>
<dbReference type="PANTHER" id="PTHR34094:SF1">
    <property type="entry name" value="PROTEIN FAM185A"/>
    <property type="match status" value="1"/>
</dbReference>
<gene>
    <name evidence="3" type="ORF">HDA43_001335</name>
</gene>
<comment type="caution">
    <text evidence="3">The sequence shown here is derived from an EMBL/GenBank/DDBJ whole genome shotgun (WGS) entry which is preliminary data.</text>
</comment>
<feature type="domain" description="DUF4097" evidence="2">
    <location>
        <begin position="44"/>
        <end position="247"/>
    </location>
</feature>
<protein>
    <submittedName>
        <fullName evidence="3">DUF4097 and DUF4098 domain-containing protein YvlB</fullName>
    </submittedName>
</protein>